<dbReference type="EMBL" id="MPUH01000006">
    <property type="protein sequence ID" value="OMJ95881.1"/>
    <property type="molecule type" value="Genomic_DNA"/>
</dbReference>
<accession>A0A1R2D3T3</accession>
<feature type="region of interest" description="Disordered" evidence="1">
    <location>
        <begin position="323"/>
        <end position="367"/>
    </location>
</feature>
<sequence>MLKRYSLPIKILFLRYNKPIIQKPGQVLPDQDDSIITEAQVINFCKGEGIFPDLIKRENVIKIIRETYKKESEGKNDGVVFNKKTFANLLFQIAANCYNEGVIYNSSPLVLRLWALFDHLKVREKNPKIYEEFDPGTIDRELAGYLTGKLTENTSFSLPPGVGKAVDYDFQVVYKVPKVLDVPKPWKKSLEILDGVLFNALQVHLLRPEIVIVPTTVARGLPLTPSSIVLPVYLSVSPEIKNNILHLTNKHPLDTLIECAKTLEDLLQKASNAKPINLSNSFLSTNKLKNNFLKQKDMENFEKQAKKEKSEAKRIKHKLEVQERLKQQKDEKMTKEQEEQKLREQLKAQEDKRMMEAEDKKKKEVGDKKKMIEMWKERKAEEEKMKFIEMQKEKDKNKNKKSASQAILPVLKRIKEDLKNDTGKQMKKNEKSSTVEMPSLKSIDRHK</sequence>
<comment type="caution">
    <text evidence="2">The sequence shown here is derived from an EMBL/GenBank/DDBJ whole genome shotgun (WGS) entry which is preliminary data.</text>
</comment>
<evidence type="ECO:0000313" key="2">
    <source>
        <dbReference type="EMBL" id="OMJ95881.1"/>
    </source>
</evidence>
<gene>
    <name evidence="2" type="ORF">SteCoe_604</name>
</gene>
<dbReference type="Proteomes" id="UP000187209">
    <property type="component" value="Unassembled WGS sequence"/>
</dbReference>
<organism evidence="2 3">
    <name type="scientific">Stentor coeruleus</name>
    <dbReference type="NCBI Taxonomy" id="5963"/>
    <lineage>
        <taxon>Eukaryota</taxon>
        <taxon>Sar</taxon>
        <taxon>Alveolata</taxon>
        <taxon>Ciliophora</taxon>
        <taxon>Postciliodesmatophora</taxon>
        <taxon>Heterotrichea</taxon>
        <taxon>Heterotrichida</taxon>
        <taxon>Stentoridae</taxon>
        <taxon>Stentor</taxon>
    </lineage>
</organism>
<feature type="region of interest" description="Disordered" evidence="1">
    <location>
        <begin position="417"/>
        <end position="447"/>
    </location>
</feature>
<reference evidence="2 3" key="1">
    <citation type="submission" date="2016-11" db="EMBL/GenBank/DDBJ databases">
        <title>The macronuclear genome of Stentor coeruleus: a giant cell with tiny introns.</title>
        <authorList>
            <person name="Slabodnick M."/>
            <person name="Ruby J.G."/>
            <person name="Reiff S.B."/>
            <person name="Swart E.C."/>
            <person name="Gosai S."/>
            <person name="Prabakaran S."/>
            <person name="Witkowska E."/>
            <person name="Larue G.E."/>
            <person name="Fisher S."/>
            <person name="Freeman R.M."/>
            <person name="Gunawardena J."/>
            <person name="Chu W."/>
            <person name="Stover N.A."/>
            <person name="Gregory B.D."/>
            <person name="Nowacki M."/>
            <person name="Derisi J."/>
            <person name="Roy S.W."/>
            <person name="Marshall W.F."/>
            <person name="Sood P."/>
        </authorList>
    </citation>
    <scope>NUCLEOTIDE SEQUENCE [LARGE SCALE GENOMIC DNA]</scope>
    <source>
        <strain evidence="2">WM001</strain>
    </source>
</reference>
<protein>
    <submittedName>
        <fullName evidence="2">Uncharacterized protein</fullName>
    </submittedName>
</protein>
<proteinExistence type="predicted"/>
<dbReference type="AlphaFoldDB" id="A0A1R2D3T3"/>
<feature type="compositionally biased region" description="Basic and acidic residues" evidence="1">
    <location>
        <begin position="417"/>
        <end position="433"/>
    </location>
</feature>
<evidence type="ECO:0000256" key="1">
    <source>
        <dbReference type="SAM" id="MobiDB-lite"/>
    </source>
</evidence>
<evidence type="ECO:0000313" key="3">
    <source>
        <dbReference type="Proteomes" id="UP000187209"/>
    </source>
</evidence>
<keyword evidence="3" id="KW-1185">Reference proteome</keyword>
<name>A0A1R2D3T3_9CILI</name>